<evidence type="ECO:0000313" key="3">
    <source>
        <dbReference type="EMBL" id="VYU34608.1"/>
    </source>
</evidence>
<dbReference type="InterPro" id="IPR013762">
    <property type="entry name" value="Integrase-like_cat_sf"/>
</dbReference>
<reference evidence="3" key="1">
    <citation type="submission" date="2019-11" db="EMBL/GenBank/DDBJ databases">
        <authorList>
            <person name="Feng L."/>
        </authorList>
    </citation>
    <scope>NUCLEOTIDE SEQUENCE</scope>
    <source>
        <strain evidence="3">RgnavusLFYP36</strain>
    </source>
</reference>
<name>A0A6N3E4E3_MEDGN</name>
<accession>A0A6N3E4E3</accession>
<dbReference type="Gene3D" id="1.10.443.10">
    <property type="entry name" value="Intergrase catalytic core"/>
    <property type="match status" value="1"/>
</dbReference>
<dbReference type="InterPro" id="IPR011010">
    <property type="entry name" value="DNA_brk_join_enz"/>
</dbReference>
<feature type="domain" description="Tyr recombinase" evidence="2">
    <location>
        <begin position="1"/>
        <end position="133"/>
    </location>
</feature>
<dbReference type="GO" id="GO:0003677">
    <property type="term" value="F:DNA binding"/>
    <property type="evidence" value="ECO:0007669"/>
    <property type="project" value="InterPro"/>
</dbReference>
<dbReference type="EMBL" id="CACRUU010000075">
    <property type="protein sequence ID" value="VYU34608.1"/>
    <property type="molecule type" value="Genomic_DNA"/>
</dbReference>
<dbReference type="Pfam" id="PF00589">
    <property type="entry name" value="Phage_integrase"/>
    <property type="match status" value="1"/>
</dbReference>
<dbReference type="GO" id="GO:0006310">
    <property type="term" value="P:DNA recombination"/>
    <property type="evidence" value="ECO:0007669"/>
    <property type="project" value="UniProtKB-KW"/>
</dbReference>
<dbReference type="InterPro" id="IPR002104">
    <property type="entry name" value="Integrase_catalytic"/>
</dbReference>
<dbReference type="GO" id="GO:0015074">
    <property type="term" value="P:DNA integration"/>
    <property type="evidence" value="ECO:0007669"/>
    <property type="project" value="InterPro"/>
</dbReference>
<organism evidence="3">
    <name type="scientific">Mediterraneibacter gnavus</name>
    <name type="common">Ruminococcus gnavus</name>
    <dbReference type="NCBI Taxonomy" id="33038"/>
    <lineage>
        <taxon>Bacteria</taxon>
        <taxon>Bacillati</taxon>
        <taxon>Bacillota</taxon>
        <taxon>Clostridia</taxon>
        <taxon>Lachnospirales</taxon>
        <taxon>Lachnospiraceae</taxon>
        <taxon>Mediterraneibacter</taxon>
    </lineage>
</organism>
<dbReference type="AlphaFoldDB" id="A0A6N3E4E3"/>
<dbReference type="PROSITE" id="PS51898">
    <property type="entry name" value="TYR_RECOMBINASE"/>
    <property type="match status" value="1"/>
</dbReference>
<evidence type="ECO:0000256" key="1">
    <source>
        <dbReference type="ARBA" id="ARBA00023172"/>
    </source>
</evidence>
<keyword evidence="1" id="KW-0233">DNA recombination</keyword>
<gene>
    <name evidence="3" type="primary">Int-Tn_3</name>
    <name evidence="3" type="ORF">RGLFYP36_01237</name>
</gene>
<protein>
    <submittedName>
        <fullName evidence="3">Transposase from transposon Tn916</fullName>
    </submittedName>
</protein>
<dbReference type="SUPFAM" id="SSF56349">
    <property type="entry name" value="DNA breaking-rejoining enzymes"/>
    <property type="match status" value="1"/>
</dbReference>
<evidence type="ECO:0000259" key="2">
    <source>
        <dbReference type="PROSITE" id="PS51898"/>
    </source>
</evidence>
<proteinExistence type="predicted"/>
<sequence length="142" mass="16329">MTQEVAKAFEEQRKINFMLAKDKSVEVDGYSGFVFTAKSGRPLMPYGVNSVLYNIVDAYNKEEVQRAKKEHRKAELLPKVSAHVMRHTACTRMAECRMDIKVLQYIMGHAHFDVTMEVYNHLGDRARIENEIAKLDSMAVNF</sequence>